<sequence length="71" mass="7915">MYSSICPIGAPLRDPIRTRKPAQKPARRVIPEQISSQYNRRNGIVFNVDDHLQELKDIVGNAGSSNTTDHA</sequence>
<protein>
    <submittedName>
        <fullName evidence="1">Uncharacterized protein</fullName>
    </submittedName>
</protein>
<accession>A0ACC0EF68</accession>
<gene>
    <name evidence="1" type="ORF">MJO28_007828</name>
</gene>
<reference evidence="2" key="1">
    <citation type="journal article" date="2018" name="BMC Genomics">
        <title>Genomic insights into host adaptation between the wheat stripe rust pathogen (Puccinia striiformis f. sp. tritici) and the barley stripe rust pathogen (Puccinia striiformis f. sp. hordei).</title>
        <authorList>
            <person name="Xia C."/>
            <person name="Wang M."/>
            <person name="Yin C."/>
            <person name="Cornejo O.E."/>
            <person name="Hulbert S.H."/>
            <person name="Chen X."/>
        </authorList>
    </citation>
    <scope>NUCLEOTIDE SEQUENCE [LARGE SCALE GENOMIC DNA]</scope>
    <source>
        <strain evidence="2">93-210</strain>
    </source>
</reference>
<evidence type="ECO:0000313" key="1">
    <source>
        <dbReference type="EMBL" id="KAI7952144.1"/>
    </source>
</evidence>
<dbReference type="EMBL" id="CM045871">
    <property type="protein sequence ID" value="KAI7952144.1"/>
    <property type="molecule type" value="Genomic_DNA"/>
</dbReference>
<proteinExistence type="predicted"/>
<dbReference type="Proteomes" id="UP001060170">
    <property type="component" value="Chromosome 7"/>
</dbReference>
<reference evidence="1 2" key="3">
    <citation type="journal article" date="2022" name="Microbiol. Spectr.">
        <title>Folding features and dynamics of 3D genome architecture in plant fungal pathogens.</title>
        <authorList>
            <person name="Xia C."/>
        </authorList>
    </citation>
    <scope>NUCLEOTIDE SEQUENCE [LARGE SCALE GENOMIC DNA]</scope>
    <source>
        <strain evidence="1 2">93-210</strain>
    </source>
</reference>
<reference evidence="2" key="2">
    <citation type="journal article" date="2018" name="Mol. Plant Microbe Interact.">
        <title>Genome sequence resources for the wheat stripe rust pathogen (Puccinia striiformis f. sp. tritici) and the barley stripe rust pathogen (Puccinia striiformis f. sp. hordei).</title>
        <authorList>
            <person name="Xia C."/>
            <person name="Wang M."/>
            <person name="Yin C."/>
            <person name="Cornejo O.E."/>
            <person name="Hulbert S.H."/>
            <person name="Chen X."/>
        </authorList>
    </citation>
    <scope>NUCLEOTIDE SEQUENCE [LARGE SCALE GENOMIC DNA]</scope>
    <source>
        <strain evidence="2">93-210</strain>
    </source>
</reference>
<name>A0ACC0EF68_9BASI</name>
<organism evidence="1 2">
    <name type="scientific">Puccinia striiformis f. sp. tritici</name>
    <dbReference type="NCBI Taxonomy" id="168172"/>
    <lineage>
        <taxon>Eukaryota</taxon>
        <taxon>Fungi</taxon>
        <taxon>Dikarya</taxon>
        <taxon>Basidiomycota</taxon>
        <taxon>Pucciniomycotina</taxon>
        <taxon>Pucciniomycetes</taxon>
        <taxon>Pucciniales</taxon>
        <taxon>Pucciniaceae</taxon>
        <taxon>Puccinia</taxon>
    </lineage>
</organism>
<keyword evidence="2" id="KW-1185">Reference proteome</keyword>
<comment type="caution">
    <text evidence="1">The sequence shown here is derived from an EMBL/GenBank/DDBJ whole genome shotgun (WGS) entry which is preliminary data.</text>
</comment>
<evidence type="ECO:0000313" key="2">
    <source>
        <dbReference type="Proteomes" id="UP001060170"/>
    </source>
</evidence>